<evidence type="ECO:0000313" key="3">
    <source>
        <dbReference type="Proteomes" id="UP000285274"/>
    </source>
</evidence>
<evidence type="ECO:0000313" key="2">
    <source>
        <dbReference type="EMBL" id="RGS47281.1"/>
    </source>
</evidence>
<dbReference type="NCBIfam" id="TIGR01764">
    <property type="entry name" value="excise"/>
    <property type="match status" value="1"/>
</dbReference>
<sequence length="45" mass="5143">MAKILGVSKGAAYSLVKENTFKSIKIGKSIRINKESFDKWFYSEE</sequence>
<dbReference type="Pfam" id="PF12728">
    <property type="entry name" value="HTH_17"/>
    <property type="match status" value="1"/>
</dbReference>
<dbReference type="EMBL" id="QRVM01000014">
    <property type="protein sequence ID" value="RGS47281.1"/>
    <property type="molecule type" value="Genomic_DNA"/>
</dbReference>
<keyword evidence="2" id="KW-0238">DNA-binding</keyword>
<organism evidence="2 3">
    <name type="scientific">Holdemanella biformis</name>
    <dbReference type="NCBI Taxonomy" id="1735"/>
    <lineage>
        <taxon>Bacteria</taxon>
        <taxon>Bacillati</taxon>
        <taxon>Bacillota</taxon>
        <taxon>Erysipelotrichia</taxon>
        <taxon>Erysipelotrichales</taxon>
        <taxon>Erysipelotrichaceae</taxon>
        <taxon>Holdemanella</taxon>
    </lineage>
</organism>
<proteinExistence type="predicted"/>
<dbReference type="GO" id="GO:0003677">
    <property type="term" value="F:DNA binding"/>
    <property type="evidence" value="ECO:0007669"/>
    <property type="project" value="UniProtKB-KW"/>
</dbReference>
<comment type="caution">
    <text evidence="2">The sequence shown here is derived from an EMBL/GenBank/DDBJ whole genome shotgun (WGS) entry which is preliminary data.</text>
</comment>
<dbReference type="AlphaFoldDB" id="A0A412J3S3"/>
<dbReference type="InterPro" id="IPR010093">
    <property type="entry name" value="SinI_DNA-bd"/>
</dbReference>
<feature type="domain" description="Helix-turn-helix" evidence="1">
    <location>
        <begin position="2"/>
        <end position="41"/>
    </location>
</feature>
<dbReference type="Proteomes" id="UP000285274">
    <property type="component" value="Unassembled WGS sequence"/>
</dbReference>
<protein>
    <submittedName>
        <fullName evidence="2">DNA-binding protein</fullName>
    </submittedName>
</protein>
<accession>A0A412J3S3</accession>
<reference evidence="2 3" key="1">
    <citation type="submission" date="2018-08" db="EMBL/GenBank/DDBJ databases">
        <title>A genome reference for cultivated species of the human gut microbiota.</title>
        <authorList>
            <person name="Zou Y."/>
            <person name="Xue W."/>
            <person name="Luo G."/>
        </authorList>
    </citation>
    <scope>NUCLEOTIDE SEQUENCE [LARGE SCALE GENOMIC DNA]</scope>
    <source>
        <strain evidence="2 3">AF22-10AC</strain>
    </source>
</reference>
<dbReference type="InterPro" id="IPR041657">
    <property type="entry name" value="HTH_17"/>
</dbReference>
<evidence type="ECO:0000259" key="1">
    <source>
        <dbReference type="Pfam" id="PF12728"/>
    </source>
</evidence>
<name>A0A412J3S3_9FIRM</name>
<gene>
    <name evidence="2" type="ORF">DWX92_04440</name>
</gene>